<feature type="domain" description="MAM" evidence="1">
    <location>
        <begin position="275"/>
        <end position="430"/>
    </location>
</feature>
<evidence type="ECO:0000259" key="1">
    <source>
        <dbReference type="PROSITE" id="PS50060"/>
    </source>
</evidence>
<dbReference type="Ensembl" id="ENSCINT00000030333.1">
    <property type="protein sequence ID" value="ENSCINP00000036530.1"/>
    <property type="gene ID" value="ENSCING00000020274.1"/>
</dbReference>
<accession>H2Y3P5</accession>
<dbReference type="GO" id="GO:0016020">
    <property type="term" value="C:membrane"/>
    <property type="evidence" value="ECO:0007669"/>
    <property type="project" value="InterPro"/>
</dbReference>
<dbReference type="PRINTS" id="PR00020">
    <property type="entry name" value="MAMDOMAIN"/>
</dbReference>
<dbReference type="PANTHER" id="PTHR23282:SF116">
    <property type="entry name" value="MAM DOMAIN-CONTAINING PROTEIN 2"/>
    <property type="match status" value="1"/>
</dbReference>
<dbReference type="EMBL" id="EAAA01001855">
    <property type="status" value="NOT_ANNOTATED_CDS"/>
    <property type="molecule type" value="Genomic_DNA"/>
</dbReference>
<dbReference type="PANTHER" id="PTHR23282">
    <property type="entry name" value="APICAL ENDOSOMAL GLYCOPROTEIN PRECURSOR"/>
    <property type="match status" value="1"/>
</dbReference>
<reference evidence="2" key="2">
    <citation type="journal article" date="2008" name="Genome Biol.">
        <title>Improved genome assembly and evidence-based global gene model set for the chordate Ciona intestinalis: new insight into intron and operon populations.</title>
        <authorList>
            <person name="Satou Y."/>
            <person name="Mineta K."/>
            <person name="Ogasawara M."/>
            <person name="Sasakura Y."/>
            <person name="Shoguchi E."/>
            <person name="Ueno K."/>
            <person name="Yamada L."/>
            <person name="Matsumoto J."/>
            <person name="Wasserscheid J."/>
            <person name="Dewar K."/>
            <person name="Wiley G.B."/>
            <person name="Macmil S.L."/>
            <person name="Roe B.A."/>
            <person name="Zeller R.W."/>
            <person name="Hastings K.E."/>
            <person name="Lemaire P."/>
            <person name="Lindquist E."/>
            <person name="Endo T."/>
            <person name="Hotta K."/>
            <person name="Inaba K."/>
        </authorList>
    </citation>
    <scope>NUCLEOTIDE SEQUENCE [LARGE SCALE GENOMIC DNA]</scope>
    <source>
        <strain evidence="2">wild type</strain>
    </source>
</reference>
<dbReference type="GeneTree" id="ENSGT00940000163883"/>
<reference evidence="3" key="1">
    <citation type="journal article" date="2002" name="Science">
        <title>The draft genome of Ciona intestinalis: insights into chordate and vertebrate origins.</title>
        <authorList>
            <person name="Dehal P."/>
            <person name="Satou Y."/>
            <person name="Campbell R.K."/>
            <person name="Chapman J."/>
            <person name="Degnan B."/>
            <person name="De Tomaso A."/>
            <person name="Davidson B."/>
            <person name="Di Gregorio A."/>
            <person name="Gelpke M."/>
            <person name="Goodstein D.M."/>
            <person name="Harafuji N."/>
            <person name="Hastings K.E."/>
            <person name="Ho I."/>
            <person name="Hotta K."/>
            <person name="Huang W."/>
            <person name="Kawashima T."/>
            <person name="Lemaire P."/>
            <person name="Martinez D."/>
            <person name="Meinertzhagen I.A."/>
            <person name="Necula S."/>
            <person name="Nonaka M."/>
            <person name="Putnam N."/>
            <person name="Rash S."/>
            <person name="Saiga H."/>
            <person name="Satake M."/>
            <person name="Terry A."/>
            <person name="Yamada L."/>
            <person name="Wang H.G."/>
            <person name="Awazu S."/>
            <person name="Azumi K."/>
            <person name="Boore J."/>
            <person name="Branno M."/>
            <person name="Chin-Bow S."/>
            <person name="DeSantis R."/>
            <person name="Doyle S."/>
            <person name="Francino P."/>
            <person name="Keys D.N."/>
            <person name="Haga S."/>
            <person name="Hayashi H."/>
            <person name="Hino K."/>
            <person name="Imai K.S."/>
            <person name="Inaba K."/>
            <person name="Kano S."/>
            <person name="Kobayashi K."/>
            <person name="Kobayashi M."/>
            <person name="Lee B.I."/>
            <person name="Makabe K.W."/>
            <person name="Manohar C."/>
            <person name="Matassi G."/>
            <person name="Medina M."/>
            <person name="Mochizuki Y."/>
            <person name="Mount S."/>
            <person name="Morishita T."/>
            <person name="Miura S."/>
            <person name="Nakayama A."/>
            <person name="Nishizaka S."/>
            <person name="Nomoto H."/>
            <person name="Ohta F."/>
            <person name="Oishi K."/>
            <person name="Rigoutsos I."/>
            <person name="Sano M."/>
            <person name="Sasaki A."/>
            <person name="Sasakura Y."/>
            <person name="Shoguchi E."/>
            <person name="Shin-i T."/>
            <person name="Spagnuolo A."/>
            <person name="Stainier D."/>
            <person name="Suzuki M.M."/>
            <person name="Tassy O."/>
            <person name="Takatori N."/>
            <person name="Tokuoka M."/>
            <person name="Yagi K."/>
            <person name="Yoshizaki F."/>
            <person name="Wada S."/>
            <person name="Zhang C."/>
            <person name="Hyatt P.D."/>
            <person name="Larimer F."/>
            <person name="Detter C."/>
            <person name="Doggett N."/>
            <person name="Glavina T."/>
            <person name="Hawkins T."/>
            <person name="Richardson P."/>
            <person name="Lucas S."/>
            <person name="Kohara Y."/>
            <person name="Levine M."/>
            <person name="Satoh N."/>
            <person name="Rokhsar D.S."/>
        </authorList>
    </citation>
    <scope>NUCLEOTIDE SEQUENCE [LARGE SCALE GENOMIC DNA]</scope>
</reference>
<evidence type="ECO:0000313" key="2">
    <source>
        <dbReference type="Ensembl" id="ENSCINP00000036530.1"/>
    </source>
</evidence>
<dbReference type="SUPFAM" id="SSF49899">
    <property type="entry name" value="Concanavalin A-like lectins/glucanases"/>
    <property type="match status" value="4"/>
</dbReference>
<dbReference type="EMBL" id="EAAA01001856">
    <property type="status" value="NOT_ANNOTATED_CDS"/>
    <property type="molecule type" value="Genomic_DNA"/>
</dbReference>
<dbReference type="HOGENOM" id="CLU_015093_0_0_1"/>
<dbReference type="Pfam" id="PF00629">
    <property type="entry name" value="MAM"/>
    <property type="match status" value="4"/>
</dbReference>
<dbReference type="AlphaFoldDB" id="H2Y3P5"/>
<dbReference type="InterPro" id="IPR000998">
    <property type="entry name" value="MAM_dom"/>
</dbReference>
<proteinExistence type="predicted"/>
<reference evidence="2" key="4">
    <citation type="submission" date="2025-09" db="UniProtKB">
        <authorList>
            <consortium name="Ensembl"/>
        </authorList>
    </citation>
    <scope>IDENTIFICATION</scope>
</reference>
<organism evidence="2 3">
    <name type="scientific">Ciona intestinalis</name>
    <name type="common">Transparent sea squirt</name>
    <name type="synonym">Ascidia intestinalis</name>
    <dbReference type="NCBI Taxonomy" id="7719"/>
    <lineage>
        <taxon>Eukaryota</taxon>
        <taxon>Metazoa</taxon>
        <taxon>Chordata</taxon>
        <taxon>Tunicata</taxon>
        <taxon>Ascidiacea</taxon>
        <taxon>Phlebobranchia</taxon>
        <taxon>Cionidae</taxon>
        <taxon>Ciona</taxon>
    </lineage>
</organism>
<dbReference type="Proteomes" id="UP000008144">
    <property type="component" value="Chromosome 4"/>
</dbReference>
<dbReference type="InterPro" id="IPR051560">
    <property type="entry name" value="MAM_domain-containing"/>
</dbReference>
<dbReference type="Gene3D" id="2.60.120.200">
    <property type="match status" value="4"/>
</dbReference>
<sequence>GDTAQLISYDYPAASRYCFEMFYHMFGASIGKLNVYVKPSSQKLSPSQLVWSETGNQGDLWRYMQVTATNPSDDFNIVVEGVVGSSWSGDIAIDDTRTNVGDCLPQGFCDFEQNYWCGWTNQLNLNLNWTRWQGKSSSSYTGPSTDHTTLSENGYYIYVDMDYVGEDPHMNDPAQVFSPMLTVTDENGLCLTFWYHMYGDHVNQLGVYVKQRDYTSGLLWSRQGSLGSSWNYGQVSIQRAGDFTVVFEALRGAGYKGDIALDDIKFIIGACPATQLCDFEENNICGFENDPTVEFVWILNQIGPSIDHTTQTGNGHYMLADASSVDKEGSRAKLITAKHAATTDKCVTFWYNMYGDDVGTLNVWKVENQIYDEHPHWSLHGNRGDIWKRASFPLQALTPFQLVFEAIRGKSELGDIAIDDIQLSDQLCPLVGTCDFEYDTCGWTNVFDDSFDWTLNSGTTNTDNTGPSGDHTSGSGKYMYIETSSPRVTDETARLIRVQCQKFAGAQCVSFWYHMHGSDTGILNMLLSTEEAKTNPLWSRHGPQGRWWVGATVNVKSDVNYKVAFESVVGSGQKSDIALDDIAMTSGQCPEVSWTTLRNPNTKHFVQQITF</sequence>
<feature type="domain" description="MAM" evidence="1">
    <location>
        <begin position="107"/>
        <end position="273"/>
    </location>
</feature>
<dbReference type="CDD" id="cd06263">
    <property type="entry name" value="MAM"/>
    <property type="match status" value="4"/>
</dbReference>
<dbReference type="InParanoid" id="H2Y3P5"/>
<dbReference type="STRING" id="7719.ENSCINP00000036530"/>
<evidence type="ECO:0000313" key="3">
    <source>
        <dbReference type="Proteomes" id="UP000008144"/>
    </source>
</evidence>
<name>H2Y3P5_CIOIN</name>
<dbReference type="OMA" id="AHENIWH"/>
<dbReference type="SMART" id="SM00137">
    <property type="entry name" value="MAM"/>
    <property type="match status" value="3"/>
</dbReference>
<feature type="domain" description="MAM" evidence="1">
    <location>
        <begin position="432"/>
        <end position="591"/>
    </location>
</feature>
<dbReference type="InterPro" id="IPR013320">
    <property type="entry name" value="ConA-like_dom_sf"/>
</dbReference>
<reference evidence="2" key="3">
    <citation type="submission" date="2025-08" db="UniProtKB">
        <authorList>
            <consortium name="Ensembl"/>
        </authorList>
    </citation>
    <scope>IDENTIFICATION</scope>
</reference>
<keyword evidence="3" id="KW-1185">Reference proteome</keyword>
<dbReference type="PROSITE" id="PS50060">
    <property type="entry name" value="MAM_2"/>
    <property type="match status" value="4"/>
</dbReference>
<protein>
    <recommendedName>
        <fullName evidence="1">MAM domain-containing protein</fullName>
    </recommendedName>
</protein>
<feature type="domain" description="MAM" evidence="1">
    <location>
        <begin position="1"/>
        <end position="105"/>
    </location>
</feature>